<organism evidence="1 2">
    <name type="scientific">Rodentibacter pneumotropicus</name>
    <dbReference type="NCBI Taxonomy" id="758"/>
    <lineage>
        <taxon>Bacteria</taxon>
        <taxon>Pseudomonadati</taxon>
        <taxon>Pseudomonadota</taxon>
        <taxon>Gammaproteobacteria</taxon>
        <taxon>Pasteurellales</taxon>
        <taxon>Pasteurellaceae</taxon>
        <taxon>Rodentibacter</taxon>
    </lineage>
</organism>
<reference evidence="1 2" key="1">
    <citation type="submission" date="2018-12" db="EMBL/GenBank/DDBJ databases">
        <authorList>
            <consortium name="Pathogen Informatics"/>
        </authorList>
    </citation>
    <scope>NUCLEOTIDE SEQUENCE [LARGE SCALE GENOMIC DNA]</scope>
    <source>
        <strain evidence="1 2">NCTC8284</strain>
    </source>
</reference>
<dbReference type="Proteomes" id="UP000278733">
    <property type="component" value="Chromosome"/>
</dbReference>
<dbReference type="EMBL" id="LR134405">
    <property type="protein sequence ID" value="VEH67145.1"/>
    <property type="molecule type" value="Genomic_DNA"/>
</dbReference>
<sequence length="45" mass="4442">MARVAIQNNAMIRLTAIGLKDNEAGVAATGSIALSGTATTAGVLK</sequence>
<dbReference type="KEGG" id="rpne:NCTC8284_02331"/>
<gene>
    <name evidence="1" type="ORF">NCTC8284_02331</name>
</gene>
<accession>A0A448MPS4</accession>
<proteinExistence type="predicted"/>
<dbReference type="AlphaFoldDB" id="A0A448MPS4"/>
<evidence type="ECO:0000313" key="1">
    <source>
        <dbReference type="EMBL" id="VEH67145.1"/>
    </source>
</evidence>
<evidence type="ECO:0000313" key="2">
    <source>
        <dbReference type="Proteomes" id="UP000278733"/>
    </source>
</evidence>
<name>A0A448MPS4_9PAST</name>
<protein>
    <submittedName>
        <fullName evidence="1">Mu-like prophage tail sheath protein gpL</fullName>
    </submittedName>
</protein>